<evidence type="ECO:0000313" key="2">
    <source>
        <dbReference type="Proteomes" id="UP000216345"/>
    </source>
</evidence>
<reference evidence="1 2" key="1">
    <citation type="submission" date="2017-07" db="EMBL/GenBank/DDBJ databases">
        <title>Phylogenetic study on the rhizospheric bacterium Ochrobactrum sp. A44.</title>
        <authorList>
            <person name="Krzyzanowska D.M."/>
            <person name="Ossowicki A."/>
            <person name="Rajewska M."/>
            <person name="Maciag T."/>
            <person name="Kaczynski Z."/>
            <person name="Czerwicka M."/>
            <person name="Jafra S."/>
        </authorList>
    </citation>
    <scope>NUCLEOTIDE SEQUENCE [LARGE SCALE GENOMIC DNA]</scope>
    <source>
        <strain evidence="1 2">PR17</strain>
    </source>
</reference>
<sequence length="51" mass="5643">MHETHSWRPTGYTKCTPSEISADSCAVLRFSSLPALQVQQSHVIAPLNIPH</sequence>
<proteinExistence type="predicted"/>
<comment type="caution">
    <text evidence="1">The sequence shown here is derived from an EMBL/GenBank/DDBJ whole genome shotgun (WGS) entry which is preliminary data.</text>
</comment>
<dbReference type="AlphaFoldDB" id="A0A256FGU8"/>
<organism evidence="1 2">
    <name type="scientific">Brucella rhizosphaerae</name>
    <dbReference type="NCBI Taxonomy" id="571254"/>
    <lineage>
        <taxon>Bacteria</taxon>
        <taxon>Pseudomonadati</taxon>
        <taxon>Pseudomonadota</taxon>
        <taxon>Alphaproteobacteria</taxon>
        <taxon>Hyphomicrobiales</taxon>
        <taxon>Brucellaceae</taxon>
        <taxon>Brucella/Ochrobactrum group</taxon>
        <taxon>Brucella</taxon>
    </lineage>
</organism>
<dbReference type="EMBL" id="NNRK01000026">
    <property type="protein sequence ID" value="OYR14082.1"/>
    <property type="molecule type" value="Genomic_DNA"/>
</dbReference>
<keyword evidence="2" id="KW-1185">Reference proteome</keyword>
<protein>
    <submittedName>
        <fullName evidence="1">Uncharacterized protein</fullName>
    </submittedName>
</protein>
<evidence type="ECO:0000313" key="1">
    <source>
        <dbReference type="EMBL" id="OYR14082.1"/>
    </source>
</evidence>
<accession>A0A256FGU8</accession>
<gene>
    <name evidence="1" type="ORF">CEV32_0074</name>
</gene>
<name>A0A256FGU8_9HYPH</name>
<dbReference type="Proteomes" id="UP000216345">
    <property type="component" value="Unassembled WGS sequence"/>
</dbReference>